<evidence type="ECO:0000313" key="2">
    <source>
        <dbReference type="Proteomes" id="UP001165960"/>
    </source>
</evidence>
<dbReference type="EC" id="2.3.2.23" evidence="1"/>
<sequence length="204" mass="22600">MSIDLRRLQKEINILSEPGVDPEVRILLEESNLTNFKIRFAGPPNSPYQGGVYQIDVTIQDGYPFKPPVLKFDTNIYHPNISSQTGVICLDILKDQWSPILTLRTAILSLIALLTAPEPNDPQDAEVASVYLKDRVTFESTAKYWAEVFSSPLPEDLPLVPKTLVDQVAEIGLPGMEDSVIRAALLRHRFDPSAAATDLLSSLS</sequence>
<dbReference type="Proteomes" id="UP001165960">
    <property type="component" value="Unassembled WGS sequence"/>
</dbReference>
<comment type="caution">
    <text evidence="1">The sequence shown here is derived from an EMBL/GenBank/DDBJ whole genome shotgun (WGS) entry which is preliminary data.</text>
</comment>
<keyword evidence="2" id="KW-1185">Reference proteome</keyword>
<reference evidence="1" key="1">
    <citation type="submission" date="2022-04" db="EMBL/GenBank/DDBJ databases">
        <title>Genome of the entomopathogenic fungus Entomophthora muscae.</title>
        <authorList>
            <person name="Elya C."/>
            <person name="Lovett B.R."/>
            <person name="Lee E."/>
            <person name="Macias A.M."/>
            <person name="Hajek A.E."/>
            <person name="De Bivort B.L."/>
            <person name="Kasson M.T."/>
            <person name="De Fine Licht H.H."/>
            <person name="Stajich J.E."/>
        </authorList>
    </citation>
    <scope>NUCLEOTIDE SEQUENCE</scope>
    <source>
        <strain evidence="1">Berkeley</strain>
    </source>
</reference>
<gene>
    <name evidence="1" type="primary">ubc1_1</name>
    <name evidence="1" type="ORF">DSO57_1017725</name>
</gene>
<accession>A0ACC2TFH7</accession>
<protein>
    <submittedName>
        <fullName evidence="1">Ubiquitin-conjugating enzyme E2 1</fullName>
        <ecNumber evidence="1">2.3.2.23</ecNumber>
    </submittedName>
</protein>
<keyword evidence="1" id="KW-0012">Acyltransferase</keyword>
<proteinExistence type="predicted"/>
<name>A0ACC2TFH7_9FUNG</name>
<dbReference type="EMBL" id="QTSX02002915">
    <property type="protein sequence ID" value="KAJ9073321.1"/>
    <property type="molecule type" value="Genomic_DNA"/>
</dbReference>
<keyword evidence="1" id="KW-0808">Transferase</keyword>
<organism evidence="1 2">
    <name type="scientific">Entomophthora muscae</name>
    <dbReference type="NCBI Taxonomy" id="34485"/>
    <lineage>
        <taxon>Eukaryota</taxon>
        <taxon>Fungi</taxon>
        <taxon>Fungi incertae sedis</taxon>
        <taxon>Zoopagomycota</taxon>
        <taxon>Entomophthoromycotina</taxon>
        <taxon>Entomophthoromycetes</taxon>
        <taxon>Entomophthorales</taxon>
        <taxon>Entomophthoraceae</taxon>
        <taxon>Entomophthora</taxon>
    </lineage>
</organism>
<evidence type="ECO:0000313" key="1">
    <source>
        <dbReference type="EMBL" id="KAJ9073321.1"/>
    </source>
</evidence>